<evidence type="ECO:0000313" key="1">
    <source>
        <dbReference type="EMBL" id="MBB5266341.1"/>
    </source>
</evidence>
<dbReference type="RefSeq" id="WP_183776716.1">
    <property type="nucleotide sequence ID" value="NZ_JACHFW010000028.1"/>
</dbReference>
<reference evidence="1 2" key="1">
    <citation type="submission" date="2020-08" db="EMBL/GenBank/DDBJ databases">
        <title>Genomic Encyclopedia of Type Strains, Phase IV (KMG-IV): sequencing the most valuable type-strain genomes for metagenomic binning, comparative biology and taxonomic classification.</title>
        <authorList>
            <person name="Goeker M."/>
        </authorList>
    </citation>
    <scope>NUCLEOTIDE SEQUENCE [LARGE SCALE GENOMIC DNA]</scope>
    <source>
        <strain evidence="1 2">DSM 106146</strain>
    </source>
</reference>
<keyword evidence="2" id="KW-1185">Reference proteome</keyword>
<sequence>MESSKVYVDVVARFDKDGVMMPMAFVWEDGRKYEIDKVKSKERCASRKAGGTGIMYTVVVAGKECHLYFEFDKWFMERKFA</sequence>
<proteinExistence type="predicted"/>
<name>A0A7W8HD78_9FIRM</name>
<dbReference type="AlphaFoldDB" id="A0A7W8HD78"/>
<organism evidence="1 2">
    <name type="scientific">Catenibacillus scindens</name>
    <dbReference type="NCBI Taxonomy" id="673271"/>
    <lineage>
        <taxon>Bacteria</taxon>
        <taxon>Bacillati</taxon>
        <taxon>Bacillota</taxon>
        <taxon>Clostridia</taxon>
        <taxon>Lachnospirales</taxon>
        <taxon>Lachnospiraceae</taxon>
        <taxon>Catenibacillus</taxon>
    </lineage>
</organism>
<accession>A0A7W8HD78</accession>
<evidence type="ECO:0000313" key="2">
    <source>
        <dbReference type="Proteomes" id="UP000543642"/>
    </source>
</evidence>
<gene>
    <name evidence="1" type="ORF">HNP82_003498</name>
</gene>
<comment type="caution">
    <text evidence="1">The sequence shown here is derived from an EMBL/GenBank/DDBJ whole genome shotgun (WGS) entry which is preliminary data.</text>
</comment>
<dbReference type="EMBL" id="JACHFW010000028">
    <property type="protein sequence ID" value="MBB5266341.1"/>
    <property type="molecule type" value="Genomic_DNA"/>
</dbReference>
<protein>
    <submittedName>
        <fullName evidence="1">Uncharacterized protein</fullName>
    </submittedName>
</protein>
<dbReference type="Proteomes" id="UP000543642">
    <property type="component" value="Unassembled WGS sequence"/>
</dbReference>